<reference evidence="2 3" key="1">
    <citation type="submission" date="2017-06" db="EMBL/GenBank/DDBJ databases">
        <title>Global population genomics of the pathogenic fungus Cryptococcus neoformans var. grubii.</title>
        <authorList>
            <person name="Cuomo C."/>
            <person name="Litvintseva A."/>
            <person name="Chen Y."/>
            <person name="Young S."/>
            <person name="Zeng Q."/>
            <person name="Chapman S."/>
            <person name="Gujja S."/>
            <person name="Saif S."/>
            <person name="Birren B."/>
        </authorList>
    </citation>
    <scope>NUCLEOTIDE SEQUENCE [LARGE SCALE GENOMIC DNA]</scope>
    <source>
        <strain evidence="2 3">Tu259-1</strain>
    </source>
</reference>
<accession>A0A854QQ89</accession>
<dbReference type="EMBL" id="AMKT01000010">
    <property type="protein sequence ID" value="OXG28797.1"/>
    <property type="molecule type" value="Genomic_DNA"/>
</dbReference>
<name>A0A854QQ89_CRYNE</name>
<evidence type="ECO:0000256" key="1">
    <source>
        <dbReference type="SAM" id="MobiDB-lite"/>
    </source>
</evidence>
<feature type="compositionally biased region" description="Low complexity" evidence="1">
    <location>
        <begin position="17"/>
        <end position="40"/>
    </location>
</feature>
<gene>
    <name evidence="2" type="ORF">C361_00446</name>
</gene>
<feature type="compositionally biased region" description="Acidic residues" evidence="1">
    <location>
        <begin position="70"/>
        <end position="85"/>
    </location>
</feature>
<comment type="caution">
    <text evidence="2">The sequence shown here is derived from an EMBL/GenBank/DDBJ whole genome shotgun (WGS) entry which is preliminary data.</text>
</comment>
<feature type="region of interest" description="Disordered" evidence="1">
    <location>
        <begin position="1"/>
        <end position="95"/>
    </location>
</feature>
<protein>
    <submittedName>
        <fullName evidence="2">Uncharacterized protein</fullName>
    </submittedName>
</protein>
<feature type="region of interest" description="Disordered" evidence="1">
    <location>
        <begin position="248"/>
        <end position="283"/>
    </location>
</feature>
<dbReference type="AlphaFoldDB" id="A0A854QQ89"/>
<dbReference type="Proteomes" id="UP000199727">
    <property type="component" value="Unassembled WGS sequence"/>
</dbReference>
<feature type="compositionally biased region" description="Acidic residues" evidence="1">
    <location>
        <begin position="269"/>
        <end position="283"/>
    </location>
</feature>
<evidence type="ECO:0000313" key="2">
    <source>
        <dbReference type="EMBL" id="OXG28797.1"/>
    </source>
</evidence>
<dbReference type="OrthoDB" id="2565191at2759"/>
<sequence>MEDRQQSYRRPPKRPSLRQSSSVSSSASTSASPPAQPSALNRGKGRAIHDPRLEEDPFGEEYTVEVSTNDSEDEVEENNLIEDDQGASSSRGKKAWAARKARRVERLREAEKYIHIPPMPPPSKPTSDLLQAIHHHASHFYTSTSLLMPPKKRQRAMPWASKKRVEVLKDSLLSKGHAQDIESLVNEHGEFVSVAKEEKVDRGRIQGPRGKYKVRDMYRAIEGEGLMAIGIILQEYIIRTLREIGYQPGEGSQAETESKGGNQARGGNEEETNEEEENSSPER</sequence>
<evidence type="ECO:0000313" key="3">
    <source>
        <dbReference type="Proteomes" id="UP000199727"/>
    </source>
</evidence>
<organism evidence="2 3">
    <name type="scientific">Cryptococcus neoformans Tu259-1</name>
    <dbReference type="NCBI Taxonomy" id="1230072"/>
    <lineage>
        <taxon>Eukaryota</taxon>
        <taxon>Fungi</taxon>
        <taxon>Dikarya</taxon>
        <taxon>Basidiomycota</taxon>
        <taxon>Agaricomycotina</taxon>
        <taxon>Tremellomycetes</taxon>
        <taxon>Tremellales</taxon>
        <taxon>Cryptococcaceae</taxon>
        <taxon>Cryptococcus</taxon>
        <taxon>Cryptococcus neoformans species complex</taxon>
    </lineage>
</organism>
<proteinExistence type="predicted"/>